<dbReference type="Gene3D" id="3.30.565.10">
    <property type="entry name" value="Histidine kinase-like ATPase, C-terminal domain"/>
    <property type="match status" value="1"/>
</dbReference>
<organism evidence="1 2">
    <name type="scientific">Rubripirellula reticaptiva</name>
    <dbReference type="NCBI Taxonomy" id="2528013"/>
    <lineage>
        <taxon>Bacteria</taxon>
        <taxon>Pseudomonadati</taxon>
        <taxon>Planctomycetota</taxon>
        <taxon>Planctomycetia</taxon>
        <taxon>Pirellulales</taxon>
        <taxon>Pirellulaceae</taxon>
        <taxon>Rubripirellula</taxon>
    </lineage>
</organism>
<dbReference type="Proteomes" id="UP000317977">
    <property type="component" value="Unassembled WGS sequence"/>
</dbReference>
<protein>
    <submittedName>
        <fullName evidence="1">Uncharacterized protein</fullName>
    </submittedName>
</protein>
<evidence type="ECO:0000313" key="2">
    <source>
        <dbReference type="Proteomes" id="UP000317977"/>
    </source>
</evidence>
<dbReference type="OrthoDB" id="291561at2"/>
<name>A0A5C6FD38_9BACT</name>
<sequence length="144" mass="15280">MTNHWIDPKTSHSLAVLVESVTVPLLIKHDGPVCLELDIDVKMRVPADASRLVDLIKSLVGQSLAEMSDGGDLTITACETTNGVEVEIADTGCDVQRRAKSRPLAAAAIGATMQWKNCPQGGGSVTVTFPPKAAQSHSQHRRAA</sequence>
<comment type="caution">
    <text evidence="1">The sequence shown here is derived from an EMBL/GenBank/DDBJ whole genome shotgun (WGS) entry which is preliminary data.</text>
</comment>
<dbReference type="AlphaFoldDB" id="A0A5C6FD38"/>
<accession>A0A5C6FD38</accession>
<dbReference type="InterPro" id="IPR036890">
    <property type="entry name" value="HATPase_C_sf"/>
</dbReference>
<dbReference type="SUPFAM" id="SSF55874">
    <property type="entry name" value="ATPase domain of HSP90 chaperone/DNA topoisomerase II/histidine kinase"/>
    <property type="match status" value="1"/>
</dbReference>
<evidence type="ECO:0000313" key="1">
    <source>
        <dbReference type="EMBL" id="TWU57511.1"/>
    </source>
</evidence>
<dbReference type="EMBL" id="SJPX01000001">
    <property type="protein sequence ID" value="TWU57511.1"/>
    <property type="molecule type" value="Genomic_DNA"/>
</dbReference>
<gene>
    <name evidence="1" type="ORF">Poly59_04180</name>
</gene>
<keyword evidence="2" id="KW-1185">Reference proteome</keyword>
<reference evidence="1 2" key="1">
    <citation type="submission" date="2019-02" db="EMBL/GenBank/DDBJ databases">
        <title>Deep-cultivation of Planctomycetes and their phenomic and genomic characterization uncovers novel biology.</title>
        <authorList>
            <person name="Wiegand S."/>
            <person name="Jogler M."/>
            <person name="Boedeker C."/>
            <person name="Pinto D."/>
            <person name="Vollmers J."/>
            <person name="Rivas-Marin E."/>
            <person name="Kohn T."/>
            <person name="Peeters S.H."/>
            <person name="Heuer A."/>
            <person name="Rast P."/>
            <person name="Oberbeckmann S."/>
            <person name="Bunk B."/>
            <person name="Jeske O."/>
            <person name="Meyerdierks A."/>
            <person name="Storesund J.E."/>
            <person name="Kallscheuer N."/>
            <person name="Luecker S."/>
            <person name="Lage O.M."/>
            <person name="Pohl T."/>
            <person name="Merkel B.J."/>
            <person name="Hornburger P."/>
            <person name="Mueller R.-W."/>
            <person name="Bruemmer F."/>
            <person name="Labrenz M."/>
            <person name="Spormann A.M."/>
            <person name="Op Den Camp H."/>
            <person name="Overmann J."/>
            <person name="Amann R."/>
            <person name="Jetten M.S.M."/>
            <person name="Mascher T."/>
            <person name="Medema M.H."/>
            <person name="Devos D.P."/>
            <person name="Kaster A.-K."/>
            <person name="Ovreas L."/>
            <person name="Rohde M."/>
            <person name="Galperin M.Y."/>
            <person name="Jogler C."/>
        </authorList>
    </citation>
    <scope>NUCLEOTIDE SEQUENCE [LARGE SCALE GENOMIC DNA]</scope>
    <source>
        <strain evidence="1 2">Poly59</strain>
    </source>
</reference>
<dbReference type="RefSeq" id="WP_146532402.1">
    <property type="nucleotide sequence ID" value="NZ_SJPX01000001.1"/>
</dbReference>
<proteinExistence type="predicted"/>